<dbReference type="RefSeq" id="WP_136065027.1">
    <property type="nucleotide sequence ID" value="NZ_CAAHFH010000003.1"/>
</dbReference>
<evidence type="ECO:0000256" key="1">
    <source>
        <dbReference type="ARBA" id="ARBA00022448"/>
    </source>
</evidence>
<keyword evidence="8" id="KW-1185">Reference proteome</keyword>
<dbReference type="GO" id="GO:0009055">
    <property type="term" value="F:electron transfer activity"/>
    <property type="evidence" value="ECO:0007669"/>
    <property type="project" value="InterPro"/>
</dbReference>
<dbReference type="GO" id="GO:0005886">
    <property type="term" value="C:plasma membrane"/>
    <property type="evidence" value="ECO:0007669"/>
    <property type="project" value="InterPro"/>
</dbReference>
<dbReference type="GO" id="GO:0022900">
    <property type="term" value="P:electron transport chain"/>
    <property type="evidence" value="ECO:0007669"/>
    <property type="project" value="InterPro"/>
</dbReference>
<proteinExistence type="predicted"/>
<dbReference type="PIRSF" id="PIRSF006091">
    <property type="entry name" value="E_trnsport_RnfG"/>
    <property type="match status" value="1"/>
</dbReference>
<name>A0A6C2UUI3_9BACT</name>
<protein>
    <submittedName>
        <fullName evidence="7">Electron transport complex subunit RsxG</fullName>
    </submittedName>
</protein>
<evidence type="ECO:0000256" key="5">
    <source>
        <dbReference type="ARBA" id="ARBA00022982"/>
    </source>
</evidence>
<dbReference type="InterPro" id="IPR010209">
    <property type="entry name" value="Ion_transpt_RnfG/RsxG"/>
</dbReference>
<gene>
    <name evidence="7" type="primary">rsxG</name>
    <name evidence="7" type="ORF">SCARR_05110</name>
</gene>
<organism evidence="7 8">
    <name type="scientific">Pontiella sulfatireligans</name>
    <dbReference type="NCBI Taxonomy" id="2750658"/>
    <lineage>
        <taxon>Bacteria</taxon>
        <taxon>Pseudomonadati</taxon>
        <taxon>Kiritimatiellota</taxon>
        <taxon>Kiritimatiellia</taxon>
        <taxon>Kiritimatiellales</taxon>
        <taxon>Pontiellaceae</taxon>
        <taxon>Pontiella</taxon>
    </lineage>
</organism>
<dbReference type="Proteomes" id="UP000346198">
    <property type="component" value="Unassembled WGS sequence"/>
</dbReference>
<keyword evidence="2" id="KW-0597">Phosphoprotein</keyword>
<sequence>MASQEINIPKLGIFLGALAAIAAGLLSFVSTSTAGAIKLNLQAKTNAALEQVLPAFDNVPGDDALEIASAEGWPVNFYIARKGGEIVGYAGEVITPEGFNGNVTVMAGLNLDGSVRTVIVTANTETPGLGTAITDRKVQKTIADIIKGGAEAIGLAPNTYLNWYAGKTAGAARWPIVKEGESINGKTGATITSRAVGGAVYAIGKTAVDNIAQLSKGAE</sequence>
<evidence type="ECO:0000256" key="2">
    <source>
        <dbReference type="ARBA" id="ARBA00022553"/>
    </source>
</evidence>
<evidence type="ECO:0000313" key="8">
    <source>
        <dbReference type="Proteomes" id="UP000346198"/>
    </source>
</evidence>
<dbReference type="PANTHER" id="PTHR36118">
    <property type="entry name" value="ION-TRANSLOCATING OXIDOREDUCTASE COMPLEX SUBUNIT G"/>
    <property type="match status" value="1"/>
</dbReference>
<keyword evidence="4" id="KW-0288">FMN</keyword>
<evidence type="ECO:0000256" key="3">
    <source>
        <dbReference type="ARBA" id="ARBA00022630"/>
    </source>
</evidence>
<feature type="domain" description="FMN-binding" evidence="6">
    <location>
        <begin position="98"/>
        <end position="207"/>
    </location>
</feature>
<dbReference type="EMBL" id="CAAHFH010000003">
    <property type="protein sequence ID" value="VGO23011.1"/>
    <property type="molecule type" value="Genomic_DNA"/>
</dbReference>
<dbReference type="GO" id="GO:0010181">
    <property type="term" value="F:FMN binding"/>
    <property type="evidence" value="ECO:0007669"/>
    <property type="project" value="InterPro"/>
</dbReference>
<dbReference type="Pfam" id="PF04205">
    <property type="entry name" value="FMN_bind"/>
    <property type="match status" value="1"/>
</dbReference>
<evidence type="ECO:0000256" key="4">
    <source>
        <dbReference type="ARBA" id="ARBA00022643"/>
    </source>
</evidence>
<keyword evidence="1" id="KW-0813">Transport</keyword>
<keyword evidence="5" id="KW-0249">Electron transport</keyword>
<dbReference type="SMART" id="SM00900">
    <property type="entry name" value="FMN_bind"/>
    <property type="match status" value="1"/>
</dbReference>
<reference evidence="7 8" key="1">
    <citation type="submission" date="2019-04" db="EMBL/GenBank/DDBJ databases">
        <authorList>
            <person name="Van Vliet M D."/>
        </authorList>
    </citation>
    <scope>NUCLEOTIDE SEQUENCE [LARGE SCALE GENOMIC DNA]</scope>
    <source>
        <strain evidence="7 8">F21</strain>
    </source>
</reference>
<keyword evidence="3" id="KW-0285">Flavoprotein</keyword>
<dbReference type="InterPro" id="IPR007329">
    <property type="entry name" value="FMN-bd"/>
</dbReference>
<dbReference type="AlphaFoldDB" id="A0A6C2UUI3"/>
<accession>A0A6C2UUI3</accession>
<dbReference type="PANTHER" id="PTHR36118:SF1">
    <property type="entry name" value="ION-TRANSLOCATING OXIDOREDUCTASE COMPLEX SUBUNIT G"/>
    <property type="match status" value="1"/>
</dbReference>
<evidence type="ECO:0000259" key="6">
    <source>
        <dbReference type="SMART" id="SM00900"/>
    </source>
</evidence>
<evidence type="ECO:0000313" key="7">
    <source>
        <dbReference type="EMBL" id="VGO23011.1"/>
    </source>
</evidence>
<dbReference type="NCBIfam" id="TIGR01947">
    <property type="entry name" value="rnfG"/>
    <property type="match status" value="1"/>
</dbReference>